<reference evidence="3 4" key="1">
    <citation type="submission" date="2015-07" db="EMBL/GenBank/DDBJ databases">
        <title>High-quality genome of monoxenous trypanosomatid Leptomonas pyrrhocoris.</title>
        <authorList>
            <person name="Flegontov P."/>
            <person name="Butenko A."/>
            <person name="Firsov S."/>
            <person name="Vlcek C."/>
            <person name="Logacheva M.D."/>
            <person name="Field M."/>
            <person name="Filatov D."/>
            <person name="Flegontova O."/>
            <person name="Gerasimov E."/>
            <person name="Jackson A.P."/>
            <person name="Kelly S."/>
            <person name="Opperdoes F."/>
            <person name="O'Reilly A."/>
            <person name="Votypka J."/>
            <person name="Yurchenko V."/>
            <person name="Lukes J."/>
        </authorList>
    </citation>
    <scope>NUCLEOTIDE SEQUENCE [LARGE SCALE GENOMIC DNA]</scope>
    <source>
        <strain evidence="3">H10</strain>
    </source>
</reference>
<evidence type="ECO:0000256" key="1">
    <source>
        <dbReference type="SAM" id="Coils"/>
    </source>
</evidence>
<keyword evidence="4" id="KW-1185">Reference proteome</keyword>
<dbReference type="RefSeq" id="XP_015661109.1">
    <property type="nucleotide sequence ID" value="XM_015799507.1"/>
</dbReference>
<dbReference type="EMBL" id="LGTL01000004">
    <property type="protein sequence ID" value="KPA82670.1"/>
    <property type="molecule type" value="Genomic_DNA"/>
</dbReference>
<dbReference type="VEuPathDB" id="TriTrypDB:LpyrH10_04_0490"/>
<sequence length="343" mass="36266">MSGGDQNGTRGTGFVHLNTPASIHYTTGQTLSLSALRQRKSRVECVVLPESVAVWRRAFQRYVKEEGYSSYAADVEDERAGSGVVLPPLVPQRSGPERRRAQDGVSATDAFFCSPTSCGAAEAAKKASTAAASATSSANDAAAPVQAAATVSSSGSADASSSSSSSASPLALQPAKGITIVSHHKVAGRQQFVYPDYDGVLSAGVVPQVIVTEEEKAEEEAAKAFYISALDMTEEELAALEELQALWKSRARSHSFLGAQHRNAAKGSTDPSTPEEEEHVSSGSRQHASREDRPLKSRRVDGGHETVEDIAYAEAETAVDDASTLDKELAEALRLADDLLRFA</sequence>
<feature type="region of interest" description="Disordered" evidence="2">
    <location>
        <begin position="83"/>
        <end position="102"/>
    </location>
</feature>
<gene>
    <name evidence="3" type="ORF">ABB37_02499</name>
</gene>
<evidence type="ECO:0000256" key="2">
    <source>
        <dbReference type="SAM" id="MobiDB-lite"/>
    </source>
</evidence>
<dbReference type="RefSeq" id="XP_015661108.1">
    <property type="nucleotide sequence ID" value="XM_015799506.1"/>
</dbReference>
<dbReference type="Proteomes" id="UP000037923">
    <property type="component" value="Unassembled WGS sequence"/>
</dbReference>
<dbReference type="InterPro" id="IPR043967">
    <property type="entry name" value="CBP30"/>
</dbReference>
<feature type="compositionally biased region" description="Basic and acidic residues" evidence="2">
    <location>
        <begin position="288"/>
        <end position="307"/>
    </location>
</feature>
<organism evidence="3 4">
    <name type="scientific">Leptomonas pyrrhocoris</name>
    <name type="common">Firebug parasite</name>
    <dbReference type="NCBI Taxonomy" id="157538"/>
    <lineage>
        <taxon>Eukaryota</taxon>
        <taxon>Discoba</taxon>
        <taxon>Euglenozoa</taxon>
        <taxon>Kinetoplastea</taxon>
        <taxon>Metakinetoplastina</taxon>
        <taxon>Trypanosomatida</taxon>
        <taxon>Trypanosomatidae</taxon>
        <taxon>Leishmaniinae</taxon>
        <taxon>Leptomonas</taxon>
    </lineage>
</organism>
<dbReference type="OrthoDB" id="264600at2759"/>
<name>A0A0M9G594_LEPPY</name>
<dbReference type="GO" id="GO:0005846">
    <property type="term" value="C:nuclear cap binding complex"/>
    <property type="evidence" value="ECO:0007669"/>
    <property type="project" value="InterPro"/>
</dbReference>
<dbReference type="Pfam" id="PF19041">
    <property type="entry name" value="CBP30"/>
    <property type="match status" value="1"/>
</dbReference>
<keyword evidence="1" id="KW-0175">Coiled coil</keyword>
<dbReference type="GeneID" id="26902790"/>
<protein>
    <submittedName>
        <fullName evidence="3">Putative mitochondrial nuclear cap binding complex subunit CBP30 (CBP30)</fullName>
    </submittedName>
</protein>
<proteinExistence type="predicted"/>
<feature type="region of interest" description="Disordered" evidence="2">
    <location>
        <begin position="258"/>
        <end position="308"/>
    </location>
</feature>
<dbReference type="AlphaFoldDB" id="A0A0M9G594"/>
<dbReference type="OMA" id="ESMSVWR"/>
<feature type="coiled-coil region" evidence="1">
    <location>
        <begin position="223"/>
        <end position="250"/>
    </location>
</feature>
<evidence type="ECO:0000313" key="4">
    <source>
        <dbReference type="Proteomes" id="UP000037923"/>
    </source>
</evidence>
<accession>A0A0M9G594</accession>
<dbReference type="EMBL" id="LGTL01000004">
    <property type="protein sequence ID" value="KPA82669.1"/>
    <property type="molecule type" value="Genomic_DNA"/>
</dbReference>
<evidence type="ECO:0000313" key="3">
    <source>
        <dbReference type="EMBL" id="KPA82670.1"/>
    </source>
</evidence>
<comment type="caution">
    <text evidence="3">The sequence shown here is derived from an EMBL/GenBank/DDBJ whole genome shotgun (WGS) entry which is preliminary data.</text>
</comment>